<dbReference type="InterPro" id="IPR050640">
    <property type="entry name" value="Bact_2-comp_sensor_kinase"/>
</dbReference>
<keyword evidence="2" id="KW-0597">Phosphoprotein</keyword>
<reference evidence="7 8" key="1">
    <citation type="journal article" date="2020" name="Cell Host Microbe">
        <title>Functional and Genomic Variation between Human-Derived Isolates of Lachnospiraceae Reveals Inter- and Intra-Species Diversity.</title>
        <authorList>
            <person name="Sorbara M.T."/>
            <person name="Littmann E.R."/>
            <person name="Fontana E."/>
            <person name="Moody T.U."/>
            <person name="Kohout C.E."/>
            <person name="Gjonbalaj M."/>
            <person name="Eaton V."/>
            <person name="Seok R."/>
            <person name="Leiner I.M."/>
            <person name="Pamer E.G."/>
        </authorList>
    </citation>
    <scope>NUCLEOTIDE SEQUENCE [LARGE SCALE GENOMIC DNA]</scope>
    <source>
        <strain evidence="7 8">MSK.17.74</strain>
    </source>
</reference>
<dbReference type="RefSeq" id="WP_173770186.1">
    <property type="nucleotide sequence ID" value="NZ_JAAITS010000054.1"/>
</dbReference>
<name>A0ABX2H9P7_9FIRM</name>
<keyword evidence="5" id="KW-0472">Membrane</keyword>
<evidence type="ECO:0000256" key="3">
    <source>
        <dbReference type="ARBA" id="ARBA00022679"/>
    </source>
</evidence>
<dbReference type="PANTHER" id="PTHR34220:SF7">
    <property type="entry name" value="SENSOR HISTIDINE KINASE YPDA"/>
    <property type="match status" value="1"/>
</dbReference>
<evidence type="ECO:0000256" key="1">
    <source>
        <dbReference type="ARBA" id="ARBA00004370"/>
    </source>
</evidence>
<dbReference type="InterPro" id="IPR036890">
    <property type="entry name" value="HATPase_C_sf"/>
</dbReference>
<dbReference type="SUPFAM" id="SSF55874">
    <property type="entry name" value="ATPase domain of HSP90 chaperone/DNA topoisomerase II/histidine kinase"/>
    <property type="match status" value="1"/>
</dbReference>
<keyword evidence="5" id="KW-0812">Transmembrane</keyword>
<accession>A0ABX2H9P7</accession>
<sequence>MKKNSSHKTLSIVKRISITNIGIFIIACILSIVATLKLNVEYHIDRDAQMMKVYISNTLSSIDNTLKDMGRVSLIAFSDQTVQDILKGTDYSFDEKMENEEYLKKLYSSMISIRDDVRGIYIFNNEDMVFYSDTWNPFLGFDWNVESFFQDVKINSDLSTNISGCHMYVGTLPEGFNYTQTYTKNIFQENNIYLVRPIRSFSPFEVIGYIALRTPILTLQKICSNYLEDNISYIVADENNNVACSSNEKIISNNLEDIYPELLEQVNGAKGSFSLTLNQEKYLCAYRRSDYSNMLLITLKNYDSIYDELSILVITCIVITVMSALFVLFCAYGFTRKNLKRLTDFSLDIQNFQPGDLTRQYDVGYMDEVGVLKDSFNKMIRRLNDLVISEYQAKDELQKAEISEQKMAMLYLKQQINPHFLYNTLDMIRLKAAINKDTEVSQMLMKLVSFYRLSTKVYDSMVAVRKEVEMLDAYMSLMCYRYSDIIYRSEIEPGALDIEIPNFILQPLLENSLMHGLKDRRYQGTIILKIYRNEQDKNELNIWLIDDGIGIPDDKMAELNAYNAKDSEALYRVQTRTEGDRTHLGVINVISRLKLYYQENAEVIYMRNETGGTTVKIKIKTASEET</sequence>
<dbReference type="CDD" id="cd06225">
    <property type="entry name" value="HAMP"/>
    <property type="match status" value="1"/>
</dbReference>
<dbReference type="InterPro" id="IPR010559">
    <property type="entry name" value="Sig_transdc_His_kin_internal"/>
</dbReference>
<feature type="transmembrane region" description="Helical" evidence="5">
    <location>
        <begin position="21"/>
        <end position="40"/>
    </location>
</feature>
<dbReference type="InterPro" id="IPR003594">
    <property type="entry name" value="HATPase_dom"/>
</dbReference>
<comment type="subcellular location">
    <subcellularLocation>
        <location evidence="1">Membrane</location>
    </subcellularLocation>
</comment>
<evidence type="ECO:0000313" key="7">
    <source>
        <dbReference type="EMBL" id="NSG86927.1"/>
    </source>
</evidence>
<evidence type="ECO:0000259" key="6">
    <source>
        <dbReference type="PROSITE" id="PS50885"/>
    </source>
</evidence>
<dbReference type="PROSITE" id="PS50885">
    <property type="entry name" value="HAMP"/>
    <property type="match status" value="1"/>
</dbReference>
<dbReference type="Proteomes" id="UP001644719">
    <property type="component" value="Unassembled WGS sequence"/>
</dbReference>
<dbReference type="InterPro" id="IPR003660">
    <property type="entry name" value="HAMP_dom"/>
</dbReference>
<keyword evidence="4" id="KW-0418">Kinase</keyword>
<evidence type="ECO:0000256" key="4">
    <source>
        <dbReference type="ARBA" id="ARBA00022777"/>
    </source>
</evidence>
<comment type="caution">
    <text evidence="7">The sequence shown here is derived from an EMBL/GenBank/DDBJ whole genome shotgun (WGS) entry which is preliminary data.</text>
</comment>
<dbReference type="PROSITE" id="PS51257">
    <property type="entry name" value="PROKAR_LIPOPROTEIN"/>
    <property type="match status" value="1"/>
</dbReference>
<keyword evidence="3" id="KW-0808">Transferase</keyword>
<keyword evidence="5" id="KW-1133">Transmembrane helix</keyword>
<dbReference type="Pfam" id="PF02518">
    <property type="entry name" value="HATPase_c"/>
    <property type="match status" value="1"/>
</dbReference>
<dbReference type="Pfam" id="PF06580">
    <property type="entry name" value="His_kinase"/>
    <property type="match status" value="1"/>
</dbReference>
<keyword evidence="8" id="KW-1185">Reference proteome</keyword>
<evidence type="ECO:0000256" key="5">
    <source>
        <dbReference type="SAM" id="Phobius"/>
    </source>
</evidence>
<gene>
    <name evidence="7" type="ORF">G5B17_16270</name>
</gene>
<dbReference type="EMBL" id="JAAITS010000054">
    <property type="protein sequence ID" value="NSG86927.1"/>
    <property type="molecule type" value="Genomic_DNA"/>
</dbReference>
<protein>
    <recommendedName>
        <fullName evidence="6">HAMP domain-containing protein</fullName>
    </recommendedName>
</protein>
<dbReference type="SMART" id="SM00304">
    <property type="entry name" value="HAMP"/>
    <property type="match status" value="1"/>
</dbReference>
<dbReference type="Gene3D" id="6.10.340.10">
    <property type="match status" value="1"/>
</dbReference>
<proteinExistence type="predicted"/>
<dbReference type="PANTHER" id="PTHR34220">
    <property type="entry name" value="SENSOR HISTIDINE KINASE YPDA"/>
    <property type="match status" value="1"/>
</dbReference>
<evidence type="ECO:0000256" key="2">
    <source>
        <dbReference type="ARBA" id="ARBA00022553"/>
    </source>
</evidence>
<feature type="domain" description="HAMP" evidence="6">
    <location>
        <begin position="336"/>
        <end position="388"/>
    </location>
</feature>
<dbReference type="Gene3D" id="3.30.565.10">
    <property type="entry name" value="Histidine kinase-like ATPase, C-terminal domain"/>
    <property type="match status" value="1"/>
</dbReference>
<organism evidence="7 8">
    <name type="scientific">Blautia faecis</name>
    <dbReference type="NCBI Taxonomy" id="871665"/>
    <lineage>
        <taxon>Bacteria</taxon>
        <taxon>Bacillati</taxon>
        <taxon>Bacillota</taxon>
        <taxon>Clostridia</taxon>
        <taxon>Lachnospirales</taxon>
        <taxon>Lachnospiraceae</taxon>
        <taxon>Blautia</taxon>
    </lineage>
</organism>
<evidence type="ECO:0000313" key="8">
    <source>
        <dbReference type="Proteomes" id="UP001644719"/>
    </source>
</evidence>
<feature type="transmembrane region" description="Helical" evidence="5">
    <location>
        <begin position="309"/>
        <end position="334"/>
    </location>
</feature>